<name>A0ABN6REE0_9DEIO</name>
<evidence type="ECO:0000313" key="2">
    <source>
        <dbReference type="Proteomes" id="UP001064971"/>
    </source>
</evidence>
<dbReference type="EMBL" id="AP026560">
    <property type="protein sequence ID" value="BDP41717.1"/>
    <property type="molecule type" value="Genomic_DNA"/>
</dbReference>
<sequence>MGGMTSPATRVLLGVRGMNREAGERVAAHLLALPGVSRATPDDGQIEVHYDPSQHTVMDLVRAVRTQGFLAGML</sequence>
<protein>
    <recommendedName>
        <fullName evidence="3">Heavy-metal-associated domain-containing protein</fullName>
    </recommendedName>
</protein>
<proteinExistence type="predicted"/>
<organism evidence="1 2">
    <name type="scientific">Deinococcus aetherius</name>
    <dbReference type="NCBI Taxonomy" id="200252"/>
    <lineage>
        <taxon>Bacteria</taxon>
        <taxon>Thermotogati</taxon>
        <taxon>Deinococcota</taxon>
        <taxon>Deinococci</taxon>
        <taxon>Deinococcales</taxon>
        <taxon>Deinococcaceae</taxon>
        <taxon>Deinococcus</taxon>
    </lineage>
</organism>
<evidence type="ECO:0008006" key="3">
    <source>
        <dbReference type="Google" id="ProtNLM"/>
    </source>
</evidence>
<gene>
    <name evidence="1" type="ORF">DAETH_16860</name>
</gene>
<dbReference type="Gene3D" id="3.30.70.100">
    <property type="match status" value="1"/>
</dbReference>
<dbReference type="Proteomes" id="UP001064971">
    <property type="component" value="Chromosome"/>
</dbReference>
<accession>A0ABN6REE0</accession>
<dbReference type="RefSeq" id="WP_264774450.1">
    <property type="nucleotide sequence ID" value="NZ_AP026560.1"/>
</dbReference>
<keyword evidence="2" id="KW-1185">Reference proteome</keyword>
<evidence type="ECO:0000313" key="1">
    <source>
        <dbReference type="EMBL" id="BDP41717.1"/>
    </source>
</evidence>
<reference evidence="1" key="1">
    <citation type="submission" date="2022-07" db="EMBL/GenBank/DDBJ databases">
        <title>Complete Genome Sequence of the Radioresistant Bacterium Deinococcus aetherius ST0316, Isolated from the Air Dust collected in Lower Stratosphere above Japan.</title>
        <authorList>
            <person name="Satoh K."/>
            <person name="Hagiwara K."/>
            <person name="Katsumata K."/>
            <person name="Kubo A."/>
            <person name="Yokobori S."/>
            <person name="Yamagishi A."/>
            <person name="Oono Y."/>
            <person name="Narumi I."/>
        </authorList>
    </citation>
    <scope>NUCLEOTIDE SEQUENCE</scope>
    <source>
        <strain evidence="1">ST0316</strain>
    </source>
</reference>